<name>A0AAN6H0L3_9PEZI</name>
<protein>
    <submittedName>
        <fullName evidence="1">Uncharacterized protein</fullName>
    </submittedName>
</protein>
<reference evidence="1" key="1">
    <citation type="submission" date="2023-06" db="EMBL/GenBank/DDBJ databases">
        <title>Black Yeasts Isolated from many extreme environments.</title>
        <authorList>
            <person name="Coleine C."/>
            <person name="Stajich J.E."/>
            <person name="Selbmann L."/>
        </authorList>
    </citation>
    <scope>NUCLEOTIDE SEQUENCE</scope>
    <source>
        <strain evidence="1">CCFEE 5200</strain>
    </source>
</reference>
<sequence>MIAVVANGGGLGQIGVYHAQNATPRAPRANTTVASVPFPISDFWLKELNLRGGIVYPKRLASALSREIQAGASPSFIKSAIIGIEDAPEFYRRFDEKKEIKVFIHFP</sequence>
<evidence type="ECO:0000313" key="1">
    <source>
        <dbReference type="EMBL" id="KAK0951311.1"/>
    </source>
</evidence>
<gene>
    <name evidence="1" type="ORF">LTR91_025070</name>
</gene>
<dbReference type="Gene3D" id="3.40.50.720">
    <property type="entry name" value="NAD(P)-binding Rossmann-like Domain"/>
    <property type="match status" value="1"/>
</dbReference>
<dbReference type="AlphaFoldDB" id="A0AAN6H0L3"/>
<evidence type="ECO:0000313" key="2">
    <source>
        <dbReference type="Proteomes" id="UP001175353"/>
    </source>
</evidence>
<dbReference type="EMBL" id="JAUJLE010000709">
    <property type="protein sequence ID" value="KAK0951311.1"/>
    <property type="molecule type" value="Genomic_DNA"/>
</dbReference>
<dbReference type="Gene3D" id="3.90.180.10">
    <property type="entry name" value="Medium-chain alcohol dehydrogenases, catalytic domain"/>
    <property type="match status" value="1"/>
</dbReference>
<proteinExistence type="predicted"/>
<keyword evidence="2" id="KW-1185">Reference proteome</keyword>
<accession>A0AAN6H0L3</accession>
<dbReference type="Proteomes" id="UP001175353">
    <property type="component" value="Unassembled WGS sequence"/>
</dbReference>
<comment type="caution">
    <text evidence="1">The sequence shown here is derived from an EMBL/GenBank/DDBJ whole genome shotgun (WGS) entry which is preliminary data.</text>
</comment>
<organism evidence="1 2">
    <name type="scientific">Friedmanniomyces endolithicus</name>
    <dbReference type="NCBI Taxonomy" id="329885"/>
    <lineage>
        <taxon>Eukaryota</taxon>
        <taxon>Fungi</taxon>
        <taxon>Dikarya</taxon>
        <taxon>Ascomycota</taxon>
        <taxon>Pezizomycotina</taxon>
        <taxon>Dothideomycetes</taxon>
        <taxon>Dothideomycetidae</taxon>
        <taxon>Mycosphaerellales</taxon>
        <taxon>Teratosphaeriaceae</taxon>
        <taxon>Friedmanniomyces</taxon>
    </lineage>
</organism>